<dbReference type="InterPro" id="IPR000600">
    <property type="entry name" value="ROK"/>
</dbReference>
<evidence type="ECO:0000313" key="2">
    <source>
        <dbReference type="EMBL" id="SEK04230.1"/>
    </source>
</evidence>
<keyword evidence="2" id="KW-0418">Kinase</keyword>
<dbReference type="OrthoDB" id="8772678at2"/>
<comment type="similarity">
    <text evidence="1">Belongs to the ROK (NagC/XylR) family.</text>
</comment>
<dbReference type="PANTHER" id="PTHR18964:SF173">
    <property type="entry name" value="GLUCOKINASE"/>
    <property type="match status" value="1"/>
</dbReference>
<dbReference type="InterPro" id="IPR043129">
    <property type="entry name" value="ATPase_NBD"/>
</dbReference>
<dbReference type="STRING" id="1144548.SAMN05443287_11678"/>
<keyword evidence="3" id="KW-1185">Reference proteome</keyword>
<keyword evidence="2" id="KW-0808">Transferase</keyword>
<dbReference type="Proteomes" id="UP000198707">
    <property type="component" value="Unassembled WGS sequence"/>
</dbReference>
<protein>
    <submittedName>
        <fullName evidence="2">Glucokinase</fullName>
    </submittedName>
</protein>
<dbReference type="Pfam" id="PF00480">
    <property type="entry name" value="ROK"/>
    <property type="match status" value="1"/>
</dbReference>
<dbReference type="SUPFAM" id="SSF53067">
    <property type="entry name" value="Actin-like ATPase domain"/>
    <property type="match status" value="1"/>
</dbReference>
<sequence>MTAEPLALGLDIGGTKVVGGVVDADGTIISTIRRGTPAAGGNALRDVVVAVARDLGERFPVAAIGVGTAGLVDPARSTVLFATHLGWRNEPVRALLEAACDVPVLVENDANAAAWAEFRFGAARDATDSVIMVTVGTGVGGGFVLGGELVRGATTTAGEVGHMVAVRGGRLCGCGRNGCLDQYASGHALVRYARDGGFLDGTAVAAAARMGDPVATGAFRQVAEWLARGVADIVQLLDPQVVVIGGGLAEAGDVLMDPLLEVYRKESGDRGGWPQPQVRAAELGNLAGLVGAADLARRHRGSPR</sequence>
<dbReference type="GO" id="GO:0016301">
    <property type="term" value="F:kinase activity"/>
    <property type="evidence" value="ECO:0007669"/>
    <property type="project" value="UniProtKB-KW"/>
</dbReference>
<proteinExistence type="inferred from homology"/>
<accession>A0A1H7DY10</accession>
<gene>
    <name evidence="2" type="ORF">SAMN05443287_11678</name>
</gene>
<dbReference type="AlphaFoldDB" id="A0A1H7DY10"/>
<dbReference type="PANTHER" id="PTHR18964">
    <property type="entry name" value="ROK (REPRESSOR, ORF, KINASE) FAMILY"/>
    <property type="match status" value="1"/>
</dbReference>
<dbReference type="Gene3D" id="3.30.420.40">
    <property type="match status" value="2"/>
</dbReference>
<dbReference type="PROSITE" id="PS01125">
    <property type="entry name" value="ROK"/>
    <property type="match status" value="1"/>
</dbReference>
<evidence type="ECO:0000313" key="3">
    <source>
        <dbReference type="Proteomes" id="UP000198707"/>
    </source>
</evidence>
<dbReference type="EMBL" id="FNYV01000016">
    <property type="protein sequence ID" value="SEK04230.1"/>
    <property type="molecule type" value="Genomic_DNA"/>
</dbReference>
<reference evidence="3" key="1">
    <citation type="submission" date="2016-10" db="EMBL/GenBank/DDBJ databases">
        <authorList>
            <person name="Varghese N."/>
            <person name="Submissions S."/>
        </authorList>
    </citation>
    <scope>NUCLEOTIDE SEQUENCE [LARGE SCALE GENOMIC DNA]</scope>
    <source>
        <strain evidence="3">CGMCC 4.7038</strain>
    </source>
</reference>
<organism evidence="2 3">
    <name type="scientific">Micromonospora phaseoli</name>
    <dbReference type="NCBI Taxonomy" id="1144548"/>
    <lineage>
        <taxon>Bacteria</taxon>
        <taxon>Bacillati</taxon>
        <taxon>Actinomycetota</taxon>
        <taxon>Actinomycetes</taxon>
        <taxon>Micromonosporales</taxon>
        <taxon>Micromonosporaceae</taxon>
        <taxon>Micromonospora</taxon>
    </lineage>
</organism>
<name>A0A1H7DY10_9ACTN</name>
<dbReference type="InterPro" id="IPR049874">
    <property type="entry name" value="ROK_cs"/>
</dbReference>
<dbReference type="RefSeq" id="WP_092383141.1">
    <property type="nucleotide sequence ID" value="NZ_BOPI01000018.1"/>
</dbReference>
<evidence type="ECO:0000256" key="1">
    <source>
        <dbReference type="ARBA" id="ARBA00006479"/>
    </source>
</evidence>